<gene>
    <name evidence="2" type="ORF">NC653_034293</name>
</gene>
<evidence type="ECO:0000313" key="3">
    <source>
        <dbReference type="Proteomes" id="UP001164929"/>
    </source>
</evidence>
<dbReference type="EMBL" id="JAQIZT010000015">
    <property type="protein sequence ID" value="KAJ6969707.1"/>
    <property type="molecule type" value="Genomic_DNA"/>
</dbReference>
<reference evidence="2" key="1">
    <citation type="journal article" date="2023" name="Mol. Ecol. Resour.">
        <title>Chromosome-level genome assembly of a triploid poplar Populus alba 'Berolinensis'.</title>
        <authorList>
            <person name="Chen S."/>
            <person name="Yu Y."/>
            <person name="Wang X."/>
            <person name="Wang S."/>
            <person name="Zhang T."/>
            <person name="Zhou Y."/>
            <person name="He R."/>
            <person name="Meng N."/>
            <person name="Wang Y."/>
            <person name="Liu W."/>
            <person name="Liu Z."/>
            <person name="Liu J."/>
            <person name="Guo Q."/>
            <person name="Huang H."/>
            <person name="Sederoff R.R."/>
            <person name="Wang G."/>
            <person name="Qu G."/>
            <person name="Chen S."/>
        </authorList>
    </citation>
    <scope>NUCLEOTIDE SEQUENCE</scope>
    <source>
        <strain evidence="2">SC-2020</strain>
    </source>
</reference>
<evidence type="ECO:0000313" key="2">
    <source>
        <dbReference type="EMBL" id="KAJ6969707.1"/>
    </source>
</evidence>
<dbReference type="AlphaFoldDB" id="A0AAD6LQ22"/>
<comment type="caution">
    <text evidence="2">The sequence shown here is derived from an EMBL/GenBank/DDBJ whole genome shotgun (WGS) entry which is preliminary data.</text>
</comment>
<protein>
    <submittedName>
        <fullName evidence="2">Uncharacterized protein</fullName>
    </submittedName>
</protein>
<proteinExistence type="predicted"/>
<dbReference type="Proteomes" id="UP001164929">
    <property type="component" value="Chromosome 15"/>
</dbReference>
<organism evidence="2 3">
    <name type="scientific">Populus alba x Populus x berolinensis</name>
    <dbReference type="NCBI Taxonomy" id="444605"/>
    <lineage>
        <taxon>Eukaryota</taxon>
        <taxon>Viridiplantae</taxon>
        <taxon>Streptophyta</taxon>
        <taxon>Embryophyta</taxon>
        <taxon>Tracheophyta</taxon>
        <taxon>Spermatophyta</taxon>
        <taxon>Magnoliopsida</taxon>
        <taxon>eudicotyledons</taxon>
        <taxon>Gunneridae</taxon>
        <taxon>Pentapetalae</taxon>
        <taxon>rosids</taxon>
        <taxon>fabids</taxon>
        <taxon>Malpighiales</taxon>
        <taxon>Salicaceae</taxon>
        <taxon>Saliceae</taxon>
        <taxon>Populus</taxon>
    </lineage>
</organism>
<sequence length="97" mass="10936">MFKPSYAVAVLVLVLVTFSTCNYRCFYISVLSTFVIIKCDCEAFYCVSNSDSNSISNFFFSREGMVRRWAISEQHVKSASPPAESEGLSPPESWKVQ</sequence>
<evidence type="ECO:0000256" key="1">
    <source>
        <dbReference type="SAM" id="MobiDB-lite"/>
    </source>
</evidence>
<name>A0AAD6LQ22_9ROSI</name>
<keyword evidence="3" id="KW-1185">Reference proteome</keyword>
<accession>A0AAD6LQ22</accession>
<feature type="region of interest" description="Disordered" evidence="1">
    <location>
        <begin position="76"/>
        <end position="97"/>
    </location>
</feature>